<dbReference type="InterPro" id="IPR004358">
    <property type="entry name" value="Sig_transdc_His_kin-like_C"/>
</dbReference>
<dbReference type="InterPro" id="IPR036890">
    <property type="entry name" value="HATPase_C_sf"/>
</dbReference>
<keyword evidence="8 9" id="KW-0472">Membrane</keyword>
<dbReference type="RefSeq" id="WP_109245451.1">
    <property type="nucleotide sequence ID" value="NZ_BFFO01000003.1"/>
</dbReference>
<evidence type="ECO:0000256" key="8">
    <source>
        <dbReference type="ARBA" id="ARBA00023136"/>
    </source>
</evidence>
<comment type="subcellular location">
    <subcellularLocation>
        <location evidence="2">Membrane</location>
    </subcellularLocation>
</comment>
<dbReference type="Gene3D" id="3.30.565.10">
    <property type="entry name" value="Histidine kinase-like ATPase, C-terminal domain"/>
    <property type="match status" value="1"/>
</dbReference>
<dbReference type="AlphaFoldDB" id="A0A2R5HJ30"/>
<dbReference type="Pfam" id="PF02518">
    <property type="entry name" value="HATPase_c"/>
    <property type="match status" value="1"/>
</dbReference>
<name>A0A2R5HJ30_9LACT</name>
<evidence type="ECO:0000259" key="10">
    <source>
        <dbReference type="PROSITE" id="PS50109"/>
    </source>
</evidence>
<dbReference type="InterPro" id="IPR003594">
    <property type="entry name" value="HATPase_dom"/>
</dbReference>
<dbReference type="InterPro" id="IPR035965">
    <property type="entry name" value="PAS-like_dom_sf"/>
</dbReference>
<dbReference type="SMART" id="SM00388">
    <property type="entry name" value="HisKA"/>
    <property type="match status" value="1"/>
</dbReference>
<dbReference type="EC" id="2.7.13.3" evidence="3"/>
<evidence type="ECO:0000313" key="11">
    <source>
        <dbReference type="EMBL" id="GBG96480.1"/>
    </source>
</evidence>
<sequence length="473" mass="54332">MKLFHSILFRGVSFYLLAFILFIILYFRLLTEEPTSFILFVSFGLFGLFLVVYILMRFKISARKATRQLNHFLPENVVDQLSKKNLSELELIYEQSQALKQNLSLPTDRLEDQVQQLDNILSYITAGLIATDRKGQIILANSPVESLLDVDIQSISCYNLLELLNLSDQYSFHQLVVEQPVISIPNPSEDREGEWLEVRFTNMRDGSGILSGMVALLRDTTFEVRIEKKRQLFLSNVSHELRTPLTVISSYLESLDDGAINDPELARTFIKTSIEESNRLIRMVNELLEISRINREDFQEKKEIVNLQNFMDYHIGRLQQVLHNDPVYSKRGFRIVTDFPNEEVWVEMETDKAGQVVDNLVTNALKYSPNGGTIRIGMKIEGDLQDKIHLWISDEGLGIPKKELPKIFDRFYRVDASRNSKIPGTGLGLSLVQDIIELHNGRIYAESDGVSGTTIHMLLPYDHHLMDDIDNDF</sequence>
<dbReference type="EMBL" id="BFFO01000003">
    <property type="protein sequence ID" value="GBG96480.1"/>
    <property type="molecule type" value="Genomic_DNA"/>
</dbReference>
<evidence type="ECO:0000256" key="1">
    <source>
        <dbReference type="ARBA" id="ARBA00000085"/>
    </source>
</evidence>
<gene>
    <name evidence="11" type="primary">vicK</name>
    <name evidence="11" type="ORF">NtB2_00592</name>
</gene>
<dbReference type="Pfam" id="PF00512">
    <property type="entry name" value="HisKA"/>
    <property type="match status" value="1"/>
</dbReference>
<evidence type="ECO:0000256" key="4">
    <source>
        <dbReference type="ARBA" id="ARBA00022553"/>
    </source>
</evidence>
<dbReference type="PANTHER" id="PTHR45453">
    <property type="entry name" value="PHOSPHATE REGULON SENSOR PROTEIN PHOR"/>
    <property type="match status" value="1"/>
</dbReference>
<evidence type="ECO:0000256" key="2">
    <source>
        <dbReference type="ARBA" id="ARBA00004370"/>
    </source>
</evidence>
<dbReference type="PRINTS" id="PR00344">
    <property type="entry name" value="BCTRLSENSOR"/>
</dbReference>
<dbReference type="GO" id="GO:0004721">
    <property type="term" value="F:phosphoprotein phosphatase activity"/>
    <property type="evidence" value="ECO:0007669"/>
    <property type="project" value="TreeGrafter"/>
</dbReference>
<dbReference type="Gene3D" id="3.30.450.20">
    <property type="entry name" value="PAS domain"/>
    <property type="match status" value="1"/>
</dbReference>
<dbReference type="SMART" id="SM00091">
    <property type="entry name" value="PAS"/>
    <property type="match status" value="1"/>
</dbReference>
<keyword evidence="4" id="KW-0597">Phosphoprotein</keyword>
<keyword evidence="5" id="KW-0808">Transferase</keyword>
<evidence type="ECO:0000313" key="12">
    <source>
        <dbReference type="Proteomes" id="UP000245021"/>
    </source>
</evidence>
<comment type="catalytic activity">
    <reaction evidence="1">
        <text>ATP + protein L-histidine = ADP + protein N-phospho-L-histidine.</text>
        <dbReference type="EC" id="2.7.13.3"/>
    </reaction>
</comment>
<dbReference type="InterPro" id="IPR036097">
    <property type="entry name" value="HisK_dim/P_sf"/>
</dbReference>
<comment type="caution">
    <text evidence="11">The sequence shown here is derived from an EMBL/GenBank/DDBJ whole genome shotgun (WGS) entry which is preliminary data.</text>
</comment>
<keyword evidence="9" id="KW-1133">Transmembrane helix</keyword>
<dbReference type="InterPro" id="IPR005467">
    <property type="entry name" value="His_kinase_dom"/>
</dbReference>
<dbReference type="Gene3D" id="1.10.287.130">
    <property type="match status" value="1"/>
</dbReference>
<keyword evidence="6 11" id="KW-0418">Kinase</keyword>
<feature type="domain" description="Histidine kinase" evidence="10">
    <location>
        <begin position="236"/>
        <end position="463"/>
    </location>
</feature>
<keyword evidence="9" id="KW-0812">Transmembrane</keyword>
<reference evidence="11 12" key="1">
    <citation type="journal article" date="2018" name="Genome Announc.">
        <title>Draft Genome Sequence of Lactococcus sp. Strain NtB2 (JCM 32569), Isolated from the Gut of the Higher Termite Nasutitermes takasagoensis.</title>
        <authorList>
            <person name="Noda S."/>
            <person name="Aihara C."/>
            <person name="Yuki M."/>
            <person name="Ohkuma M."/>
        </authorList>
    </citation>
    <scope>NUCLEOTIDE SEQUENCE [LARGE SCALE GENOMIC DNA]</scope>
    <source>
        <strain evidence="11 12">NtB2</strain>
    </source>
</reference>
<dbReference type="SUPFAM" id="SSF47384">
    <property type="entry name" value="Homodimeric domain of signal transducing histidine kinase"/>
    <property type="match status" value="1"/>
</dbReference>
<dbReference type="FunFam" id="3.30.565.10:FF:000006">
    <property type="entry name" value="Sensor histidine kinase WalK"/>
    <property type="match status" value="1"/>
</dbReference>
<dbReference type="PANTHER" id="PTHR45453:SF1">
    <property type="entry name" value="PHOSPHATE REGULON SENSOR PROTEIN PHOR"/>
    <property type="match status" value="1"/>
</dbReference>
<evidence type="ECO:0000256" key="7">
    <source>
        <dbReference type="ARBA" id="ARBA00023012"/>
    </source>
</evidence>
<dbReference type="CDD" id="cd00082">
    <property type="entry name" value="HisKA"/>
    <property type="match status" value="1"/>
</dbReference>
<feature type="transmembrane region" description="Helical" evidence="9">
    <location>
        <begin position="37"/>
        <end position="56"/>
    </location>
</feature>
<protein>
    <recommendedName>
        <fullName evidence="3">histidine kinase</fullName>
        <ecNumber evidence="3">2.7.13.3</ecNumber>
    </recommendedName>
</protein>
<evidence type="ECO:0000256" key="6">
    <source>
        <dbReference type="ARBA" id="ARBA00022777"/>
    </source>
</evidence>
<dbReference type="Proteomes" id="UP000245021">
    <property type="component" value="Unassembled WGS sequence"/>
</dbReference>
<evidence type="ECO:0000256" key="5">
    <source>
        <dbReference type="ARBA" id="ARBA00022679"/>
    </source>
</evidence>
<keyword evidence="7" id="KW-0902">Two-component regulatory system</keyword>
<dbReference type="PROSITE" id="PS50109">
    <property type="entry name" value="HIS_KIN"/>
    <property type="match status" value="1"/>
</dbReference>
<dbReference type="InterPro" id="IPR000014">
    <property type="entry name" value="PAS"/>
</dbReference>
<dbReference type="GO" id="GO:0005886">
    <property type="term" value="C:plasma membrane"/>
    <property type="evidence" value="ECO:0007669"/>
    <property type="project" value="TreeGrafter"/>
</dbReference>
<evidence type="ECO:0000256" key="9">
    <source>
        <dbReference type="SAM" id="Phobius"/>
    </source>
</evidence>
<organism evidence="11 12">
    <name type="scientific">Lactococcus termiticola</name>
    <dbReference type="NCBI Taxonomy" id="2169526"/>
    <lineage>
        <taxon>Bacteria</taxon>
        <taxon>Bacillati</taxon>
        <taxon>Bacillota</taxon>
        <taxon>Bacilli</taxon>
        <taxon>Lactobacillales</taxon>
        <taxon>Streptococcaceae</taxon>
        <taxon>Lactococcus</taxon>
    </lineage>
</organism>
<dbReference type="OrthoDB" id="9813151at2"/>
<dbReference type="SUPFAM" id="SSF55785">
    <property type="entry name" value="PYP-like sensor domain (PAS domain)"/>
    <property type="match status" value="1"/>
</dbReference>
<dbReference type="FunFam" id="1.10.287.130:FF:000001">
    <property type="entry name" value="Two-component sensor histidine kinase"/>
    <property type="match status" value="1"/>
</dbReference>
<evidence type="ECO:0000256" key="3">
    <source>
        <dbReference type="ARBA" id="ARBA00012438"/>
    </source>
</evidence>
<dbReference type="SMART" id="SM00387">
    <property type="entry name" value="HATPase_c"/>
    <property type="match status" value="1"/>
</dbReference>
<dbReference type="GO" id="GO:0000155">
    <property type="term" value="F:phosphorelay sensor kinase activity"/>
    <property type="evidence" value="ECO:0007669"/>
    <property type="project" value="InterPro"/>
</dbReference>
<proteinExistence type="predicted"/>
<keyword evidence="12" id="KW-1185">Reference proteome</keyword>
<dbReference type="InterPro" id="IPR050351">
    <property type="entry name" value="BphY/WalK/GraS-like"/>
</dbReference>
<accession>A0A2R5HJ30</accession>
<dbReference type="GO" id="GO:0016036">
    <property type="term" value="P:cellular response to phosphate starvation"/>
    <property type="evidence" value="ECO:0007669"/>
    <property type="project" value="TreeGrafter"/>
</dbReference>
<dbReference type="InterPro" id="IPR003661">
    <property type="entry name" value="HisK_dim/P_dom"/>
</dbReference>
<feature type="transmembrane region" description="Helical" evidence="9">
    <location>
        <begin position="12"/>
        <end position="31"/>
    </location>
</feature>
<dbReference type="CDD" id="cd00075">
    <property type="entry name" value="HATPase"/>
    <property type="match status" value="1"/>
</dbReference>
<dbReference type="SUPFAM" id="SSF55874">
    <property type="entry name" value="ATPase domain of HSP90 chaperone/DNA topoisomerase II/histidine kinase"/>
    <property type="match status" value="1"/>
</dbReference>